<protein>
    <submittedName>
        <fullName evidence="1">Uncharacterized protein</fullName>
    </submittedName>
</protein>
<sequence length="44" mass="4925">MSAFFDCGVTIMQTITIINPNVKFYIRMICQGNGIEKALSVERA</sequence>
<gene>
    <name evidence="1" type="ORF">WLH_01134</name>
</gene>
<dbReference type="Proteomes" id="UP000183316">
    <property type="component" value="Chromosome"/>
</dbReference>
<evidence type="ECO:0000313" key="2">
    <source>
        <dbReference type="Proteomes" id="UP000183316"/>
    </source>
</evidence>
<reference evidence="1 2" key="1">
    <citation type="submission" date="2016-03" db="EMBL/GenBank/DDBJ databases">
        <title>Genome Sequence and Comparative Pathogenic Determinants of Uropathogenic Escherichia coli O25b:H4, a Clinical Isolate from Saudi Arabia.</title>
        <authorList>
            <person name="Alyamani E.A.J."/>
            <person name="Khiyami M.A."/>
            <person name="Booq R.Y."/>
            <person name="Bahwerth F.S."/>
            <person name="Vaisvil B."/>
            <person name="Schmitt D.P."/>
            <person name="Kapatral V."/>
        </authorList>
    </citation>
    <scope>NUCLEOTIDE SEQUENCE [LARGE SCALE GENOMIC DNA]</scope>
    <source>
        <strain evidence="1 2">O25b:H4</strain>
    </source>
</reference>
<organism evidence="1 2">
    <name type="scientific">Escherichia coli O25b:H4</name>
    <dbReference type="NCBI Taxonomy" id="941280"/>
    <lineage>
        <taxon>Bacteria</taxon>
        <taxon>Pseudomonadati</taxon>
        <taxon>Pseudomonadota</taxon>
        <taxon>Gammaproteobacteria</taxon>
        <taxon>Enterobacterales</taxon>
        <taxon>Enterobacteriaceae</taxon>
        <taxon>Escherichia</taxon>
    </lineage>
</organism>
<accession>A0A192C913</accession>
<dbReference type="AlphaFoldDB" id="A0A192C913"/>
<evidence type="ECO:0000313" key="1">
    <source>
        <dbReference type="EMBL" id="ANK02395.1"/>
    </source>
</evidence>
<name>A0A192C913_ECO25</name>
<proteinExistence type="predicted"/>
<dbReference type="EMBL" id="CP015085">
    <property type="protein sequence ID" value="ANK02395.1"/>
    <property type="molecule type" value="Genomic_DNA"/>
</dbReference>